<evidence type="ECO:0000256" key="3">
    <source>
        <dbReference type="ARBA" id="ARBA00023125"/>
    </source>
</evidence>
<proteinExistence type="inferred from homology"/>
<dbReference type="PANTHER" id="PTHR30408:SF12">
    <property type="entry name" value="TYPE I RESTRICTION ENZYME MJAVIII SPECIFICITY SUBUNIT"/>
    <property type="match status" value="1"/>
</dbReference>
<sequence>MVSTAKPIIEQSEFKRQIDSLLLPSPLRFCTISLSQMQRNGVRLDASAYDIEAIKALNKVYQNLYGWVYLWGKNGLVKDAYYGPRAKRNYLSKGVPFLGSSEMLEIRPIPQKFVDKKYTKRYGVKDGQILLSRSGTIGNITYVNNTLRKCCISEHAIRISAENAGYIYAFFATEIGKAIVRSFTYGAVVDEIEPEHLCNIPIPNAPEEIKRLIHEAIVESYDLCDQSNALIDEAQQLLYDALQIPQRPNLTSKYYAPEAGFRNYVVPLSKLNNRLDASYHLPEVDEIINLISKYAKEVTTLGDPRISKDIILPGRFKRIYVEKGKGVPFFGGKQLLQLNPSGEKYLSFGKHADRIEKELSLEENMCLITRSGTIGKIMIVPKHWTGWVANEHCLRLSPRNKDIAGYIYAWLSTDYALPLIVRHTYGAVVDEIDDKQLAEVPIPLLQDEAIQQRINDLVLQANELRYQAYLKEQEAIKKMESIL</sequence>
<accession>A0ABX9DVT5</accession>
<comment type="caution">
    <text evidence="5">The sequence shown here is derived from an EMBL/GenBank/DDBJ whole genome shotgun (WGS) entry which is preliminary data.</text>
</comment>
<dbReference type="Pfam" id="PF01420">
    <property type="entry name" value="Methylase_S"/>
    <property type="match status" value="1"/>
</dbReference>
<dbReference type="InterPro" id="IPR044946">
    <property type="entry name" value="Restrct_endonuc_typeI_TRD_sf"/>
</dbReference>
<organism evidence="5 6">
    <name type="scientific">Prevotella pallens</name>
    <dbReference type="NCBI Taxonomy" id="60133"/>
    <lineage>
        <taxon>Bacteria</taxon>
        <taxon>Pseudomonadati</taxon>
        <taxon>Bacteroidota</taxon>
        <taxon>Bacteroidia</taxon>
        <taxon>Bacteroidales</taxon>
        <taxon>Prevotellaceae</taxon>
        <taxon>Prevotella</taxon>
    </lineage>
</organism>
<reference evidence="5 6" key="1">
    <citation type="submission" date="2018-06" db="EMBL/GenBank/DDBJ databases">
        <title>Genomic Encyclopedia of Archaeal and Bacterial Type Strains, Phase II (KMG-II): from individual species to whole genera.</title>
        <authorList>
            <person name="Goeker M."/>
        </authorList>
    </citation>
    <scope>NUCLEOTIDE SEQUENCE [LARGE SCALE GENOMIC DNA]</scope>
    <source>
        <strain evidence="5 6">DSM 18710</strain>
    </source>
</reference>
<dbReference type="SUPFAM" id="SSF116734">
    <property type="entry name" value="DNA methylase specificity domain"/>
    <property type="match status" value="2"/>
</dbReference>
<dbReference type="Gene3D" id="3.90.220.20">
    <property type="entry name" value="DNA methylase specificity domains"/>
    <property type="match status" value="2"/>
</dbReference>
<evidence type="ECO:0000313" key="6">
    <source>
        <dbReference type="Proteomes" id="UP000249852"/>
    </source>
</evidence>
<dbReference type="EMBL" id="QLTQ01000001">
    <property type="protein sequence ID" value="RAS48468.1"/>
    <property type="molecule type" value="Genomic_DNA"/>
</dbReference>
<feature type="domain" description="Type I restriction modification DNA specificity" evidence="4">
    <location>
        <begin position="357"/>
        <end position="455"/>
    </location>
</feature>
<keyword evidence="6" id="KW-1185">Reference proteome</keyword>
<keyword evidence="2" id="KW-0680">Restriction system</keyword>
<protein>
    <submittedName>
        <fullName evidence="5">Type I restriction enzyme S subunit</fullName>
    </submittedName>
</protein>
<evidence type="ECO:0000259" key="4">
    <source>
        <dbReference type="Pfam" id="PF01420"/>
    </source>
</evidence>
<evidence type="ECO:0000313" key="5">
    <source>
        <dbReference type="EMBL" id="RAS48468.1"/>
    </source>
</evidence>
<keyword evidence="3" id="KW-0238">DNA-binding</keyword>
<dbReference type="InterPro" id="IPR000055">
    <property type="entry name" value="Restrct_endonuc_typeI_TRD"/>
</dbReference>
<dbReference type="PANTHER" id="PTHR30408">
    <property type="entry name" value="TYPE-1 RESTRICTION ENZYME ECOKI SPECIFICITY PROTEIN"/>
    <property type="match status" value="1"/>
</dbReference>
<comment type="similarity">
    <text evidence="1">Belongs to the type-I restriction system S methylase family.</text>
</comment>
<name>A0ABX9DVT5_9BACT</name>
<dbReference type="Proteomes" id="UP000249852">
    <property type="component" value="Unassembled WGS sequence"/>
</dbReference>
<gene>
    <name evidence="5" type="ORF">BC673_10112</name>
</gene>
<evidence type="ECO:0000256" key="2">
    <source>
        <dbReference type="ARBA" id="ARBA00022747"/>
    </source>
</evidence>
<dbReference type="InterPro" id="IPR052021">
    <property type="entry name" value="Type-I_RS_S_subunit"/>
</dbReference>
<evidence type="ECO:0000256" key="1">
    <source>
        <dbReference type="ARBA" id="ARBA00010923"/>
    </source>
</evidence>